<keyword evidence="3" id="KW-1185">Reference proteome</keyword>
<evidence type="ECO:0000256" key="1">
    <source>
        <dbReference type="SAM" id="Phobius"/>
    </source>
</evidence>
<proteinExistence type="predicted"/>
<sequence length="186" mass="20433">MERGRYLTGIILAVILAGLFIMPAAYASTPPLSAPPSTLPSINYYYHNVKKYTISSTDWNNFITDVLDNRTIVTYNWSANATQDLIIFDLSYTGLNIYGSSLVVALSHIGSPTVANMTKAFWVVANDSSQVSGYTNIRALDAGAYPGFSWSTPAIKPMAVTERNIAIVVGIVAVTFILYFVFNRKR</sequence>
<keyword evidence="1" id="KW-0812">Transmembrane</keyword>
<protein>
    <submittedName>
        <fullName evidence="2">Uncharacterized protein</fullName>
    </submittedName>
</protein>
<evidence type="ECO:0000313" key="3">
    <source>
        <dbReference type="Proteomes" id="UP001451606"/>
    </source>
</evidence>
<dbReference type="KEGG" id="omr:OXIME_001399"/>
<dbReference type="AlphaFoldDB" id="A0AAX4NIA1"/>
<organism evidence="2 3">
    <name type="scientific">Oxyplasma meridianum</name>
    <dbReference type="NCBI Taxonomy" id="3073602"/>
    <lineage>
        <taxon>Archaea</taxon>
        <taxon>Methanobacteriati</taxon>
        <taxon>Thermoplasmatota</taxon>
        <taxon>Thermoplasmata</taxon>
        <taxon>Thermoplasmatales</taxon>
        <taxon>Thermoplasmataceae</taxon>
        <taxon>Oxyplasma</taxon>
    </lineage>
</organism>
<reference evidence="2 3" key="1">
    <citation type="submission" date="2023-09" db="EMBL/GenBank/DDBJ databases">
        <authorList>
            <person name="Golyshina O.V."/>
            <person name="Lunev E.A."/>
            <person name="Bargiela R."/>
            <person name="Gaines M.C."/>
            <person name="Daum B."/>
            <person name="Bale N.J."/>
            <person name="Koenen M."/>
            <person name="Sinninghe Damst J.S."/>
            <person name="Yakimov M."/>
            <person name="Golyshin P.N."/>
        </authorList>
    </citation>
    <scope>NUCLEOTIDE SEQUENCE [LARGE SCALE GENOMIC DNA]</scope>
    <source>
        <strain evidence="2 3">M1</strain>
    </source>
</reference>
<dbReference type="RefSeq" id="WP_393971143.1">
    <property type="nucleotide sequence ID" value="NZ_CP133772.1"/>
</dbReference>
<gene>
    <name evidence="2" type="ORF">OXIME_001399</name>
</gene>
<dbReference type="EMBL" id="CP133772">
    <property type="protein sequence ID" value="WYY00815.1"/>
    <property type="molecule type" value="Genomic_DNA"/>
</dbReference>
<dbReference type="GeneID" id="95968136"/>
<feature type="transmembrane region" description="Helical" evidence="1">
    <location>
        <begin position="165"/>
        <end position="182"/>
    </location>
</feature>
<evidence type="ECO:0000313" key="2">
    <source>
        <dbReference type="EMBL" id="WYY00815.1"/>
    </source>
</evidence>
<dbReference type="Proteomes" id="UP001451606">
    <property type="component" value="Chromosome"/>
</dbReference>
<keyword evidence="1" id="KW-1133">Transmembrane helix</keyword>
<accession>A0AAX4NIA1</accession>
<name>A0AAX4NIA1_9ARCH</name>
<keyword evidence="1" id="KW-0472">Membrane</keyword>